<reference evidence="2" key="1">
    <citation type="journal article" date="2019" name="Int. J. Syst. Evol. Microbiol.">
        <title>The Global Catalogue of Microorganisms (GCM) 10K type strain sequencing project: providing services to taxonomists for standard genome sequencing and annotation.</title>
        <authorList>
            <consortium name="The Broad Institute Genomics Platform"/>
            <consortium name="The Broad Institute Genome Sequencing Center for Infectious Disease"/>
            <person name="Wu L."/>
            <person name="Ma J."/>
        </authorList>
    </citation>
    <scope>NUCLEOTIDE SEQUENCE [LARGE SCALE GENOMIC DNA]</scope>
    <source>
        <strain evidence="2">CGMCC 4.7020</strain>
    </source>
</reference>
<gene>
    <name evidence="1" type="ORF">ACFQ5X_50755</name>
</gene>
<name>A0ABW3XWF2_9ACTN</name>
<dbReference type="Proteomes" id="UP001597058">
    <property type="component" value="Unassembled WGS sequence"/>
</dbReference>
<organism evidence="1 2">
    <name type="scientific">Streptomyces kaempferi</name>
    <dbReference type="NCBI Taxonomy" id="333725"/>
    <lineage>
        <taxon>Bacteria</taxon>
        <taxon>Bacillati</taxon>
        <taxon>Actinomycetota</taxon>
        <taxon>Actinomycetes</taxon>
        <taxon>Kitasatosporales</taxon>
        <taxon>Streptomycetaceae</taxon>
        <taxon>Streptomyces</taxon>
    </lineage>
</organism>
<dbReference type="EMBL" id="JBHTMM010000337">
    <property type="protein sequence ID" value="MFD1313911.1"/>
    <property type="molecule type" value="Genomic_DNA"/>
</dbReference>
<comment type="caution">
    <text evidence="1">The sequence shown here is derived from an EMBL/GenBank/DDBJ whole genome shotgun (WGS) entry which is preliminary data.</text>
</comment>
<evidence type="ECO:0000313" key="2">
    <source>
        <dbReference type="Proteomes" id="UP001597058"/>
    </source>
</evidence>
<accession>A0ABW3XWF2</accession>
<protein>
    <submittedName>
        <fullName evidence="1">IS5/IS1182 family transposase</fullName>
    </submittedName>
</protein>
<proteinExistence type="predicted"/>
<keyword evidence="2" id="KW-1185">Reference proteome</keyword>
<feature type="non-terminal residue" evidence="1">
    <location>
        <position position="28"/>
    </location>
</feature>
<evidence type="ECO:0000313" key="1">
    <source>
        <dbReference type="EMBL" id="MFD1313911.1"/>
    </source>
</evidence>
<sequence>MSAVIMASEPSWIAPFTGLSPRSFGKLV</sequence>